<dbReference type="GO" id="GO:0047154">
    <property type="term" value="F:methylmalonyl-CoA carboxytransferase activity"/>
    <property type="evidence" value="ECO:0007669"/>
    <property type="project" value="UniProtKB-EC"/>
</dbReference>
<dbReference type="PANTHER" id="PTHR45266">
    <property type="entry name" value="OXALOACETATE DECARBOXYLASE ALPHA CHAIN"/>
    <property type="match status" value="1"/>
</dbReference>
<name>A0A5B9Q808_9BACT</name>
<dbReference type="CDD" id="cd06850">
    <property type="entry name" value="biotinyl_domain"/>
    <property type="match status" value="1"/>
</dbReference>
<dbReference type="KEGG" id="bgok:Pr1d_10590"/>
<organism evidence="4 5">
    <name type="scientific">Bythopirellula goksoeyrii</name>
    <dbReference type="NCBI Taxonomy" id="1400387"/>
    <lineage>
        <taxon>Bacteria</taxon>
        <taxon>Pseudomonadati</taxon>
        <taxon>Planctomycetota</taxon>
        <taxon>Planctomycetia</taxon>
        <taxon>Pirellulales</taxon>
        <taxon>Lacipirellulaceae</taxon>
        <taxon>Bythopirellula</taxon>
    </lineage>
</organism>
<proteinExistence type="predicted"/>
<dbReference type="EC" id="2.1.3.1" evidence="4"/>
<evidence type="ECO:0000259" key="3">
    <source>
        <dbReference type="PROSITE" id="PS50968"/>
    </source>
</evidence>
<dbReference type="PROSITE" id="PS50968">
    <property type="entry name" value="BIOTINYL_LIPOYL"/>
    <property type="match status" value="1"/>
</dbReference>
<dbReference type="PROSITE" id="PS00188">
    <property type="entry name" value="BIOTIN"/>
    <property type="match status" value="1"/>
</dbReference>
<sequence length="129" mass="13280">MKKLRITVGKKSYDVTVEVLGEEVPTAHLSGSQSTSKHIPPAQVSAPAPAAGAPSTSHSDGAVLSPMAGVIKSIFVKQGDEVASGTVLLVLEAMKMDNKITASLSGTVVSISVREGDNVQEGQELLALE</sequence>
<dbReference type="InterPro" id="IPR001882">
    <property type="entry name" value="Biotin_BS"/>
</dbReference>
<feature type="compositionally biased region" description="Low complexity" evidence="2">
    <location>
        <begin position="40"/>
        <end position="59"/>
    </location>
</feature>
<dbReference type="Proteomes" id="UP000323917">
    <property type="component" value="Chromosome"/>
</dbReference>
<reference evidence="4 5" key="1">
    <citation type="submission" date="2019-08" db="EMBL/GenBank/DDBJ databases">
        <title>Deep-cultivation of Planctomycetes and their phenomic and genomic characterization uncovers novel biology.</title>
        <authorList>
            <person name="Wiegand S."/>
            <person name="Jogler M."/>
            <person name="Boedeker C."/>
            <person name="Pinto D."/>
            <person name="Vollmers J."/>
            <person name="Rivas-Marin E."/>
            <person name="Kohn T."/>
            <person name="Peeters S.H."/>
            <person name="Heuer A."/>
            <person name="Rast P."/>
            <person name="Oberbeckmann S."/>
            <person name="Bunk B."/>
            <person name="Jeske O."/>
            <person name="Meyerdierks A."/>
            <person name="Storesund J.E."/>
            <person name="Kallscheuer N."/>
            <person name="Luecker S."/>
            <person name="Lage O.M."/>
            <person name="Pohl T."/>
            <person name="Merkel B.J."/>
            <person name="Hornburger P."/>
            <person name="Mueller R.-W."/>
            <person name="Bruemmer F."/>
            <person name="Labrenz M."/>
            <person name="Spormann A.M."/>
            <person name="Op den Camp H."/>
            <person name="Overmann J."/>
            <person name="Amann R."/>
            <person name="Jetten M.S.M."/>
            <person name="Mascher T."/>
            <person name="Medema M.H."/>
            <person name="Devos D.P."/>
            <person name="Kaster A.-K."/>
            <person name="Ovreas L."/>
            <person name="Rohde M."/>
            <person name="Galperin M.Y."/>
            <person name="Jogler C."/>
        </authorList>
    </citation>
    <scope>NUCLEOTIDE SEQUENCE [LARGE SCALE GENOMIC DNA]</scope>
    <source>
        <strain evidence="4 5">Pr1d</strain>
    </source>
</reference>
<keyword evidence="1" id="KW-0092">Biotin</keyword>
<evidence type="ECO:0000313" key="5">
    <source>
        <dbReference type="Proteomes" id="UP000323917"/>
    </source>
</evidence>
<keyword evidence="5" id="KW-1185">Reference proteome</keyword>
<gene>
    <name evidence="4" type="ORF">Pr1d_10590</name>
</gene>
<keyword evidence="4" id="KW-0808">Transferase</keyword>
<dbReference type="RefSeq" id="WP_148072513.1">
    <property type="nucleotide sequence ID" value="NZ_CP042913.1"/>
</dbReference>
<dbReference type="Pfam" id="PF00364">
    <property type="entry name" value="Biotin_lipoyl"/>
    <property type="match status" value="1"/>
</dbReference>
<dbReference type="InterPro" id="IPR011053">
    <property type="entry name" value="Single_hybrid_motif"/>
</dbReference>
<accession>A0A5B9Q808</accession>
<dbReference type="SUPFAM" id="SSF51230">
    <property type="entry name" value="Single hybrid motif"/>
    <property type="match status" value="1"/>
</dbReference>
<feature type="region of interest" description="Disordered" evidence="2">
    <location>
        <begin position="27"/>
        <end position="59"/>
    </location>
</feature>
<dbReference type="Gene3D" id="2.40.50.100">
    <property type="match status" value="1"/>
</dbReference>
<feature type="domain" description="Lipoyl-binding" evidence="3">
    <location>
        <begin position="50"/>
        <end position="129"/>
    </location>
</feature>
<protein>
    <submittedName>
        <fullName evidence="4">Methylmalonyl-CoA carboxyltransferase 1.3S subunit</fullName>
        <ecNumber evidence="4">2.1.3.1</ecNumber>
    </submittedName>
</protein>
<dbReference type="EMBL" id="CP042913">
    <property type="protein sequence ID" value="QEG33789.1"/>
    <property type="molecule type" value="Genomic_DNA"/>
</dbReference>
<dbReference type="FunFam" id="2.40.50.100:FF:000003">
    <property type="entry name" value="Acetyl-CoA carboxylase biotin carboxyl carrier protein"/>
    <property type="match status" value="1"/>
</dbReference>
<evidence type="ECO:0000313" key="4">
    <source>
        <dbReference type="EMBL" id="QEG33789.1"/>
    </source>
</evidence>
<dbReference type="InterPro" id="IPR000089">
    <property type="entry name" value="Biotin_lipoyl"/>
</dbReference>
<dbReference type="OrthoDB" id="9811735at2"/>
<evidence type="ECO:0000256" key="1">
    <source>
        <dbReference type="ARBA" id="ARBA00023267"/>
    </source>
</evidence>
<dbReference type="AlphaFoldDB" id="A0A5B9Q808"/>
<dbReference type="InterPro" id="IPR050709">
    <property type="entry name" value="Biotin_Carboxyl_Carrier/Decarb"/>
</dbReference>
<evidence type="ECO:0000256" key="2">
    <source>
        <dbReference type="SAM" id="MobiDB-lite"/>
    </source>
</evidence>
<dbReference type="PANTHER" id="PTHR45266:SF3">
    <property type="entry name" value="OXALOACETATE DECARBOXYLASE ALPHA CHAIN"/>
    <property type="match status" value="1"/>
</dbReference>